<evidence type="ECO:0000313" key="7">
    <source>
        <dbReference type="EMBL" id="MFD0864055.1"/>
    </source>
</evidence>
<dbReference type="SUPFAM" id="SSF48452">
    <property type="entry name" value="TPR-like"/>
    <property type="match status" value="1"/>
</dbReference>
<dbReference type="RefSeq" id="WP_386410970.1">
    <property type="nucleotide sequence ID" value="NZ_JBHTJH010000025.1"/>
</dbReference>
<organism evidence="7 8">
    <name type="scientific">Sungkyunkwania multivorans</name>
    <dbReference type="NCBI Taxonomy" id="1173618"/>
    <lineage>
        <taxon>Bacteria</taxon>
        <taxon>Pseudomonadati</taxon>
        <taxon>Bacteroidota</taxon>
        <taxon>Flavobacteriia</taxon>
        <taxon>Flavobacteriales</taxon>
        <taxon>Flavobacteriaceae</taxon>
        <taxon>Sungkyunkwania</taxon>
    </lineage>
</organism>
<dbReference type="CDD" id="cd07185">
    <property type="entry name" value="OmpA_C-like"/>
    <property type="match status" value="1"/>
</dbReference>
<evidence type="ECO:0000256" key="4">
    <source>
        <dbReference type="PROSITE-ProRule" id="PRU00473"/>
    </source>
</evidence>
<dbReference type="InterPro" id="IPR008969">
    <property type="entry name" value="CarboxyPept-like_regulatory"/>
</dbReference>
<keyword evidence="5" id="KW-0732">Signal</keyword>
<protein>
    <submittedName>
        <fullName evidence="7">OmpA family protein</fullName>
    </submittedName>
</protein>
<evidence type="ECO:0000256" key="5">
    <source>
        <dbReference type="SAM" id="SignalP"/>
    </source>
</evidence>
<dbReference type="PANTHER" id="PTHR30329:SF21">
    <property type="entry name" value="LIPOPROTEIN YIAD-RELATED"/>
    <property type="match status" value="1"/>
</dbReference>
<comment type="caution">
    <text evidence="7">The sequence shown here is derived from an EMBL/GenBank/DDBJ whole genome shotgun (WGS) entry which is preliminary data.</text>
</comment>
<dbReference type="InterPro" id="IPR011042">
    <property type="entry name" value="6-blade_b-propeller_TolB-like"/>
</dbReference>
<dbReference type="EMBL" id="JBHTJH010000025">
    <property type="protein sequence ID" value="MFD0864055.1"/>
    <property type="molecule type" value="Genomic_DNA"/>
</dbReference>
<dbReference type="Gene3D" id="3.30.1330.60">
    <property type="entry name" value="OmpA-like domain"/>
    <property type="match status" value="1"/>
</dbReference>
<sequence>MIRFCSTLLLILCSFFALAQEGAYKKGEEAFGKSNFNEAVTQYLKVAQTDYNSISVYKRLADSYYYQAKLLEAADWYEKYFNAGKDSISFQSEYYFKYAQSLKARTNYAKADSLMKVLADIENEKDSRGVKIKENPSYLKEIEDFSGKYSISPTDINQESSDFGTSFGLDGIVFASSRDDGSKKHKWTGDPYLELYTASIDEDGKLSDTRKVKIKTNRRYNESTTAFTKDGTTMYFTRNNQLRGNKYETDSTGLVRLKIYKATLEDGAWKNIEELPFNDNNYSVAHPTLSSDERTLYFASDMPGTYGKSDIFKVDILSDSTYSEPVNLGKHINTEGRETFPFISNNGDLYFASDGHPGVGGLDVFVSLSDPTYTSNKVLNLGKPINSKLDDFAFIIDADHKIGYFTSNREGGQGSDDIYLLKQLEPLYVCKGSISGVVKDKSNTKLANAKVELLDLNENVIASQITGADGSFNFEVACQDAEFKLYGSKEEYHPANLITKINFNDPNNTEELILDKKTFDVGTDLAKVLNIKEIYFDLNKANIRPDAAIELNKVVAYLKEYPSVKIDVRSHTDSRGSDRYNLKLSDRRAKSTIAYIVGQGISEDRVNGRGYGETSLLNKCNNFTLCSEEEHQLNRRSEFIVVTN</sequence>
<dbReference type="Pfam" id="PF00691">
    <property type="entry name" value="OmpA"/>
    <property type="match status" value="1"/>
</dbReference>
<keyword evidence="2 4" id="KW-0472">Membrane</keyword>
<comment type="subcellular location">
    <subcellularLocation>
        <location evidence="1">Cell outer membrane</location>
    </subcellularLocation>
</comment>
<feature type="signal peptide" evidence="5">
    <location>
        <begin position="1"/>
        <end position="19"/>
    </location>
</feature>
<dbReference type="SUPFAM" id="SSF103088">
    <property type="entry name" value="OmpA-like"/>
    <property type="match status" value="1"/>
</dbReference>
<dbReference type="InterPro" id="IPR011990">
    <property type="entry name" value="TPR-like_helical_dom_sf"/>
</dbReference>
<keyword evidence="8" id="KW-1185">Reference proteome</keyword>
<dbReference type="Gene3D" id="2.120.10.30">
    <property type="entry name" value="TolB, C-terminal domain"/>
    <property type="match status" value="1"/>
</dbReference>
<keyword evidence="3" id="KW-0998">Cell outer membrane</keyword>
<feature type="chain" id="PRO_5045339379" evidence="5">
    <location>
        <begin position="20"/>
        <end position="644"/>
    </location>
</feature>
<dbReference type="InterPro" id="IPR036737">
    <property type="entry name" value="OmpA-like_sf"/>
</dbReference>
<reference evidence="8" key="1">
    <citation type="journal article" date="2019" name="Int. J. Syst. Evol. Microbiol.">
        <title>The Global Catalogue of Microorganisms (GCM) 10K type strain sequencing project: providing services to taxonomists for standard genome sequencing and annotation.</title>
        <authorList>
            <consortium name="The Broad Institute Genomics Platform"/>
            <consortium name="The Broad Institute Genome Sequencing Center for Infectious Disease"/>
            <person name="Wu L."/>
            <person name="Ma J."/>
        </authorList>
    </citation>
    <scope>NUCLEOTIDE SEQUENCE [LARGE SCALE GENOMIC DNA]</scope>
    <source>
        <strain evidence="8">CCUG 62952</strain>
    </source>
</reference>
<evidence type="ECO:0000256" key="3">
    <source>
        <dbReference type="ARBA" id="ARBA00023237"/>
    </source>
</evidence>
<evidence type="ECO:0000256" key="2">
    <source>
        <dbReference type="ARBA" id="ARBA00023136"/>
    </source>
</evidence>
<dbReference type="InterPro" id="IPR006664">
    <property type="entry name" value="OMP_bac"/>
</dbReference>
<gene>
    <name evidence="7" type="ORF">ACFQ1M_17710</name>
</gene>
<dbReference type="SUPFAM" id="SSF82171">
    <property type="entry name" value="DPP6 N-terminal domain-like"/>
    <property type="match status" value="1"/>
</dbReference>
<dbReference type="Pfam" id="PF07676">
    <property type="entry name" value="PD40"/>
    <property type="match status" value="3"/>
</dbReference>
<dbReference type="InterPro" id="IPR050330">
    <property type="entry name" value="Bact_OuterMem_StrucFunc"/>
</dbReference>
<name>A0ABW3D2G1_9FLAO</name>
<feature type="domain" description="OmpA-like" evidence="6">
    <location>
        <begin position="523"/>
        <end position="644"/>
    </location>
</feature>
<accession>A0ABW3D2G1</accession>
<dbReference type="Gene3D" id="2.60.40.1120">
    <property type="entry name" value="Carboxypeptidase-like, regulatory domain"/>
    <property type="match status" value="1"/>
</dbReference>
<dbReference type="PRINTS" id="PR01021">
    <property type="entry name" value="OMPADOMAIN"/>
</dbReference>
<dbReference type="SUPFAM" id="SSF49464">
    <property type="entry name" value="Carboxypeptidase regulatory domain-like"/>
    <property type="match status" value="1"/>
</dbReference>
<dbReference type="Proteomes" id="UP001596978">
    <property type="component" value="Unassembled WGS sequence"/>
</dbReference>
<dbReference type="PROSITE" id="PS51123">
    <property type="entry name" value="OMPA_2"/>
    <property type="match status" value="1"/>
</dbReference>
<evidence type="ECO:0000259" key="6">
    <source>
        <dbReference type="PROSITE" id="PS51123"/>
    </source>
</evidence>
<proteinExistence type="predicted"/>
<evidence type="ECO:0000313" key="8">
    <source>
        <dbReference type="Proteomes" id="UP001596978"/>
    </source>
</evidence>
<dbReference type="PANTHER" id="PTHR30329">
    <property type="entry name" value="STATOR ELEMENT OF FLAGELLAR MOTOR COMPLEX"/>
    <property type="match status" value="1"/>
</dbReference>
<dbReference type="InterPro" id="IPR006665">
    <property type="entry name" value="OmpA-like"/>
</dbReference>
<dbReference type="InterPro" id="IPR011659">
    <property type="entry name" value="WD40"/>
</dbReference>
<dbReference type="Gene3D" id="1.25.40.10">
    <property type="entry name" value="Tetratricopeptide repeat domain"/>
    <property type="match status" value="1"/>
</dbReference>
<evidence type="ECO:0000256" key="1">
    <source>
        <dbReference type="ARBA" id="ARBA00004442"/>
    </source>
</evidence>